<dbReference type="STRING" id="765915.A0A1Y2I3X6"/>
<dbReference type="AlphaFoldDB" id="A0A1Y2I3X6"/>
<dbReference type="CDD" id="cd02024">
    <property type="entry name" value="NRK1"/>
    <property type="match status" value="1"/>
</dbReference>
<keyword evidence="2" id="KW-1185">Reference proteome</keyword>
<dbReference type="InterPro" id="IPR027417">
    <property type="entry name" value="P-loop_NTPase"/>
</dbReference>
<reference evidence="1 2" key="1">
    <citation type="submission" date="2016-07" db="EMBL/GenBank/DDBJ databases">
        <title>Pervasive Adenine N6-methylation of Active Genes in Fungi.</title>
        <authorList>
            <consortium name="DOE Joint Genome Institute"/>
            <person name="Mondo S.J."/>
            <person name="Dannebaum R.O."/>
            <person name="Kuo R.C."/>
            <person name="Labutti K."/>
            <person name="Haridas S."/>
            <person name="Kuo A."/>
            <person name="Salamov A."/>
            <person name="Ahrendt S.R."/>
            <person name="Lipzen A."/>
            <person name="Sullivan W."/>
            <person name="Andreopoulos W.B."/>
            <person name="Clum A."/>
            <person name="Lindquist E."/>
            <person name="Daum C."/>
            <person name="Ramamoorthy G.K."/>
            <person name="Gryganskyi A."/>
            <person name="Culley D."/>
            <person name="Magnuson J.K."/>
            <person name="James T.Y."/>
            <person name="O'Malley M.A."/>
            <person name="Stajich J.E."/>
            <person name="Spatafora J.W."/>
            <person name="Visel A."/>
            <person name="Grigoriev I.V."/>
        </authorList>
    </citation>
    <scope>NUCLEOTIDE SEQUENCE [LARGE SCALE GENOMIC DNA]</scope>
    <source>
        <strain evidence="1 2">PL171</strain>
    </source>
</reference>
<comment type="caution">
    <text evidence="1">The sequence shown here is derived from an EMBL/GenBank/DDBJ whole genome shotgun (WGS) entry which is preliminary data.</text>
</comment>
<organism evidence="1 2">
    <name type="scientific">Catenaria anguillulae PL171</name>
    <dbReference type="NCBI Taxonomy" id="765915"/>
    <lineage>
        <taxon>Eukaryota</taxon>
        <taxon>Fungi</taxon>
        <taxon>Fungi incertae sedis</taxon>
        <taxon>Blastocladiomycota</taxon>
        <taxon>Blastocladiomycetes</taxon>
        <taxon>Blastocladiales</taxon>
        <taxon>Catenariaceae</taxon>
        <taxon>Catenaria</taxon>
    </lineage>
</organism>
<evidence type="ECO:0008006" key="3">
    <source>
        <dbReference type="Google" id="ProtNLM"/>
    </source>
</evidence>
<proteinExistence type="predicted"/>
<protein>
    <recommendedName>
        <fullName evidence="3">P-loop containing nucleoside triphosphate hydrolase protein</fullName>
    </recommendedName>
</protein>
<gene>
    <name evidence="1" type="ORF">BCR44DRAFT_1424054</name>
</gene>
<dbReference type="SUPFAM" id="SSF52540">
    <property type="entry name" value="P-loop containing nucleoside triphosphate hydrolases"/>
    <property type="match status" value="1"/>
</dbReference>
<evidence type="ECO:0000313" key="2">
    <source>
        <dbReference type="Proteomes" id="UP000193411"/>
    </source>
</evidence>
<dbReference type="EMBL" id="MCFL01000002">
    <property type="protein sequence ID" value="ORZ40924.1"/>
    <property type="molecule type" value="Genomic_DNA"/>
</dbReference>
<dbReference type="OrthoDB" id="10041966at2759"/>
<evidence type="ECO:0000313" key="1">
    <source>
        <dbReference type="EMBL" id="ORZ40924.1"/>
    </source>
</evidence>
<accession>A0A1Y2I3X6</accession>
<name>A0A1Y2I3X6_9FUNG</name>
<dbReference type="Gene3D" id="3.40.50.300">
    <property type="entry name" value="P-loop containing nucleotide triphosphate hydrolases"/>
    <property type="match status" value="1"/>
</dbReference>
<dbReference type="PANTHER" id="PTHR10285">
    <property type="entry name" value="URIDINE KINASE"/>
    <property type="match status" value="1"/>
</dbReference>
<sequence>MKLNIKLVAVGGASCAGKSTLADRLQTALALTSAASSSSSSAHGQVHVFVLKQDTFFKPTDLIPVDPATGEANWEVPGALDFDAMARTFQLIRSAQSLDQLNALWKDKALGQDAQDHMRTSTAADAADQVPEWCPPASQLESLLARIRNEGQQAHRQVIVLVDGFLLFHDPLILSLFDARMFLAADFTTCHKRRYARTGYACADGVFWTDPPGYFEQFVWPAYLEFNKSVLQSLPPAFSTATLTDNQRARDQDWGEKEQAAAIAWRIEAAFECGSKAEYLCIDSREAVAGQQALFREALVKVIEHVLTDG</sequence>
<dbReference type="Proteomes" id="UP000193411">
    <property type="component" value="Unassembled WGS sequence"/>
</dbReference>